<sequence>MAGVQKGFKLPDKLPTEGERHDWRVDVINNIHSECVLYYFNLTARTKKNSNWSYSFRCRCCNGTRAVVDGSGWSNLSGRIYGQKGKGPCEYVGKPRNPEVRPFRKGMQFIHFDVEASAVSVHHPKTNKRLSKSVASNAVDVSRDRMSEWLLFCQDQNENTRVLIQRRATLVWVVMTAQPFSSPSNLCFRITMAAGSPTASFQDAFKSPRTLVRDLKLLYDSIFDEAVQVIKNSPGRFKLQHHSWTTPKRRTAFIGVHDSWVDADWSVRSACIGFDRLGIDHTGASFAGHLAGILDRTGLWFKWSGIIVSDAAEANVRAARFLKRKIDSDMRTLPDSVQSHLKHFSVLKQRRSVLRSWSEQSSC</sequence>
<keyword evidence="7" id="KW-1185">Reference proteome</keyword>
<keyword evidence="2" id="KW-0479">Metal-binding</keyword>
<evidence type="ECO:0000256" key="5">
    <source>
        <dbReference type="ARBA" id="ARBA00023242"/>
    </source>
</evidence>
<accession>A0A8X7N3E7</accession>
<dbReference type="Proteomes" id="UP000078113">
    <property type="component" value="Unassembled WGS sequence"/>
</dbReference>
<comment type="subcellular location">
    <subcellularLocation>
        <location evidence="1">Nucleus</location>
    </subcellularLocation>
</comment>
<dbReference type="AlphaFoldDB" id="A0A8X7N3E7"/>
<reference evidence="6" key="1">
    <citation type="submission" date="2016-04" db="EMBL/GenBank/DDBJ databases">
        <authorList>
            <person name="Nguyen H.D."/>
            <person name="Samba Siva P."/>
            <person name="Cullis J."/>
            <person name="Levesque C.A."/>
            <person name="Hambleton S."/>
        </authorList>
    </citation>
    <scope>NUCLEOTIDE SEQUENCE</scope>
    <source>
        <strain evidence="6">DAOMC 236422</strain>
    </source>
</reference>
<dbReference type="PANTHER" id="PTHR46481">
    <property type="entry name" value="ZINC FINGER BED DOMAIN-CONTAINING PROTEIN 4"/>
    <property type="match status" value="1"/>
</dbReference>
<comment type="caution">
    <text evidence="6">The sequence shown here is derived from an EMBL/GenBank/DDBJ whole genome shotgun (WGS) entry which is preliminary data.</text>
</comment>
<evidence type="ECO:0000313" key="6">
    <source>
        <dbReference type="EMBL" id="KAE8262321.1"/>
    </source>
</evidence>
<dbReference type="EMBL" id="LWDG02000811">
    <property type="protein sequence ID" value="KAE8262321.1"/>
    <property type="molecule type" value="Genomic_DNA"/>
</dbReference>
<evidence type="ECO:0000256" key="1">
    <source>
        <dbReference type="ARBA" id="ARBA00004123"/>
    </source>
</evidence>
<name>A0A8X7N3E7_9BASI</name>
<keyword evidence="5" id="KW-0539">Nucleus</keyword>
<reference evidence="6" key="2">
    <citation type="journal article" date="2019" name="IMA Fungus">
        <title>Genome sequencing and comparison of five Tilletia species to identify candidate genes for the detection of regulated species infecting wheat.</title>
        <authorList>
            <person name="Nguyen H.D.T."/>
            <person name="Sultana T."/>
            <person name="Kesanakurti P."/>
            <person name="Hambleton S."/>
        </authorList>
    </citation>
    <scope>NUCLEOTIDE SEQUENCE</scope>
    <source>
        <strain evidence="6">DAOMC 236422</strain>
    </source>
</reference>
<evidence type="ECO:0000256" key="2">
    <source>
        <dbReference type="ARBA" id="ARBA00022723"/>
    </source>
</evidence>
<dbReference type="PANTHER" id="PTHR46481:SF10">
    <property type="entry name" value="ZINC FINGER BED DOMAIN-CONTAINING PROTEIN 39"/>
    <property type="match status" value="1"/>
</dbReference>
<gene>
    <name evidence="6" type="ORF">A4X09_0g7486</name>
</gene>
<dbReference type="GO" id="GO:0008270">
    <property type="term" value="F:zinc ion binding"/>
    <property type="evidence" value="ECO:0007669"/>
    <property type="project" value="UniProtKB-KW"/>
</dbReference>
<protein>
    <submittedName>
        <fullName evidence="6">Uncharacterized protein</fullName>
    </submittedName>
</protein>
<evidence type="ECO:0000313" key="7">
    <source>
        <dbReference type="Proteomes" id="UP000078113"/>
    </source>
</evidence>
<evidence type="ECO:0000256" key="3">
    <source>
        <dbReference type="ARBA" id="ARBA00022771"/>
    </source>
</evidence>
<keyword evidence="3" id="KW-0863">Zinc-finger</keyword>
<dbReference type="InterPro" id="IPR052035">
    <property type="entry name" value="ZnF_BED_domain_contain"/>
</dbReference>
<organism evidence="6 7">
    <name type="scientific">Tilletia walkeri</name>
    <dbReference type="NCBI Taxonomy" id="117179"/>
    <lineage>
        <taxon>Eukaryota</taxon>
        <taxon>Fungi</taxon>
        <taxon>Dikarya</taxon>
        <taxon>Basidiomycota</taxon>
        <taxon>Ustilaginomycotina</taxon>
        <taxon>Exobasidiomycetes</taxon>
        <taxon>Tilletiales</taxon>
        <taxon>Tilletiaceae</taxon>
        <taxon>Tilletia</taxon>
    </lineage>
</organism>
<evidence type="ECO:0000256" key="4">
    <source>
        <dbReference type="ARBA" id="ARBA00022833"/>
    </source>
</evidence>
<keyword evidence="4" id="KW-0862">Zinc</keyword>
<proteinExistence type="predicted"/>
<dbReference type="GO" id="GO:0005634">
    <property type="term" value="C:nucleus"/>
    <property type="evidence" value="ECO:0007669"/>
    <property type="project" value="UniProtKB-SubCell"/>
</dbReference>